<comment type="caution">
    <text evidence="1">The sequence shown here is derived from an EMBL/GenBank/DDBJ whole genome shotgun (WGS) entry which is preliminary data.</text>
</comment>
<dbReference type="GO" id="GO:0003676">
    <property type="term" value="F:nucleic acid binding"/>
    <property type="evidence" value="ECO:0007669"/>
    <property type="project" value="InterPro"/>
</dbReference>
<dbReference type="AlphaFoldDB" id="A0A1E5IL95"/>
<evidence type="ECO:0000313" key="1">
    <source>
        <dbReference type="EMBL" id="OEG71241.1"/>
    </source>
</evidence>
<dbReference type="InterPro" id="IPR011856">
    <property type="entry name" value="tRNA_endonuc-like_dom_sf"/>
</dbReference>
<organism evidence="1 2">
    <name type="scientific">Endomicrobium trichonymphae</name>
    <dbReference type="NCBI Taxonomy" id="1408204"/>
    <lineage>
        <taxon>Bacteria</taxon>
        <taxon>Pseudomonadati</taxon>
        <taxon>Elusimicrobiota</taxon>
        <taxon>Endomicrobiia</taxon>
        <taxon>Endomicrobiales</taxon>
        <taxon>Endomicrobiaceae</taxon>
        <taxon>Candidatus Endomicrobiellum</taxon>
    </lineage>
</organism>
<dbReference type="Gene3D" id="3.40.1350.10">
    <property type="match status" value="1"/>
</dbReference>
<keyword evidence="2" id="KW-1185">Reference proteome</keyword>
<evidence type="ECO:0000313" key="2">
    <source>
        <dbReference type="Proteomes" id="UP000095237"/>
    </source>
</evidence>
<dbReference type="Proteomes" id="UP000095237">
    <property type="component" value="Unassembled WGS sequence"/>
</dbReference>
<dbReference type="EMBL" id="LNVX01000227">
    <property type="protein sequence ID" value="OEG71241.1"/>
    <property type="molecule type" value="Genomic_DNA"/>
</dbReference>
<sequence>MPKLFSGNNKKFLLQIDKPERELNKSICENWKDLFQNYSFIANEFHLNGNVRSNLGTSGRIDIFGFNPKPKRFIIFELKNYDRNIADQVADYRGYIQNNFPMFTYLQLKNMAEYYQNPKI</sequence>
<reference evidence="1 2" key="1">
    <citation type="submission" date="2015-11" db="EMBL/GenBank/DDBJ databases">
        <title>Evidence for parallel genomic evolution in an endosymbiosis of termite gut flagellates.</title>
        <authorList>
            <person name="Zheng H."/>
        </authorList>
    </citation>
    <scope>NUCLEOTIDE SEQUENCE [LARGE SCALE GENOMIC DNA]</scope>
    <source>
        <strain evidence="1 2">CET450</strain>
    </source>
</reference>
<gene>
    <name evidence="1" type="ORF">ATZ36_15685</name>
</gene>
<proteinExistence type="predicted"/>
<accession>A0A1E5IL95</accession>
<name>A0A1E5IL95_ENDTX</name>
<protein>
    <submittedName>
        <fullName evidence="1">Uncharacterized protein</fullName>
    </submittedName>
</protein>